<sequence>MTTIDRPNTAIIGAGIAGLACARALQDAGHPVTLFEKARGPGGRMASRHLGTATVDLGAQYFSVRMKPSEAKSSSGWPLAWWPLGPASHYRVDGN</sequence>
<dbReference type="PROSITE" id="PS51257">
    <property type="entry name" value="PROKAR_LIPOPROTEIN"/>
    <property type="match status" value="1"/>
</dbReference>
<dbReference type="PANTHER" id="PTHR16128:SF5">
    <property type="entry name" value="FAD_NAD(P)-BINDING OXIDOREDUCTASE FAMILY PROTEIN"/>
    <property type="match status" value="1"/>
</dbReference>
<gene>
    <name evidence="1" type="ORF">DSL92_01080</name>
</gene>
<name>A0A3S0VT94_9GAMM</name>
<organism evidence="1">
    <name type="scientific">Billgrantia gudaonensis</name>
    <dbReference type="NCBI Taxonomy" id="376427"/>
    <lineage>
        <taxon>Bacteria</taxon>
        <taxon>Pseudomonadati</taxon>
        <taxon>Pseudomonadota</taxon>
        <taxon>Gammaproteobacteria</taxon>
        <taxon>Oceanospirillales</taxon>
        <taxon>Halomonadaceae</taxon>
        <taxon>Billgrantia</taxon>
    </lineage>
</organism>
<protein>
    <submittedName>
        <fullName evidence="1">FAD-dependent oxidoreductase</fullName>
    </submittedName>
</protein>
<comment type="caution">
    <text evidence="1">The sequence shown here is derived from an EMBL/GenBank/DDBJ whole genome shotgun (WGS) entry which is preliminary data.</text>
</comment>
<dbReference type="PRINTS" id="PR00419">
    <property type="entry name" value="ADXRDTASE"/>
</dbReference>
<reference evidence="1" key="1">
    <citation type="submission" date="2018-12" db="EMBL/GenBank/DDBJ databases">
        <authorList>
            <person name="Jadhav K."/>
            <person name="Kushwaha B."/>
            <person name="Jadhav I."/>
        </authorList>
    </citation>
    <scope>NUCLEOTIDE SEQUENCE [LARGE SCALE GENOMIC DNA]</scope>
    <source>
        <strain evidence="1">SBS 10</strain>
    </source>
</reference>
<dbReference type="PANTHER" id="PTHR16128">
    <property type="entry name" value="FAD/NAD(P)-BINDING OXIDOREDUCTASE FAMILY PROTEIN"/>
    <property type="match status" value="1"/>
</dbReference>
<dbReference type="AlphaFoldDB" id="A0A3S0VT94"/>
<dbReference type="Pfam" id="PF13450">
    <property type="entry name" value="NAD_binding_8"/>
    <property type="match status" value="1"/>
</dbReference>
<dbReference type="EMBL" id="RXHI01000002">
    <property type="protein sequence ID" value="RUA23173.1"/>
    <property type="molecule type" value="Genomic_DNA"/>
</dbReference>
<dbReference type="Gene3D" id="3.50.50.60">
    <property type="entry name" value="FAD/NAD(P)-binding domain"/>
    <property type="match status" value="1"/>
</dbReference>
<accession>A0A3S0VT94</accession>
<proteinExistence type="predicted"/>
<dbReference type="InterPro" id="IPR036188">
    <property type="entry name" value="FAD/NAD-bd_sf"/>
</dbReference>
<evidence type="ECO:0000313" key="1">
    <source>
        <dbReference type="EMBL" id="RUA23173.1"/>
    </source>
</evidence>
<dbReference type="SUPFAM" id="SSF51905">
    <property type="entry name" value="FAD/NAD(P)-binding domain"/>
    <property type="match status" value="1"/>
</dbReference>